<keyword evidence="2" id="KW-1185">Reference proteome</keyword>
<gene>
    <name evidence="1" type="ORF">MLD38_037078</name>
</gene>
<protein>
    <submittedName>
        <fullName evidence="1">Uncharacterized protein</fullName>
    </submittedName>
</protein>
<comment type="caution">
    <text evidence="1">The sequence shown here is derived from an EMBL/GenBank/DDBJ whole genome shotgun (WGS) entry which is preliminary data.</text>
</comment>
<accession>A0ACB9LNJ0</accession>
<dbReference type="Proteomes" id="UP001057402">
    <property type="component" value="Chromosome 11"/>
</dbReference>
<evidence type="ECO:0000313" key="1">
    <source>
        <dbReference type="EMBL" id="KAI4312244.1"/>
    </source>
</evidence>
<reference evidence="2" key="1">
    <citation type="journal article" date="2023" name="Front. Plant Sci.">
        <title>Chromosomal-level genome assembly of Melastoma candidum provides insights into trichome evolution.</title>
        <authorList>
            <person name="Zhong Y."/>
            <person name="Wu W."/>
            <person name="Sun C."/>
            <person name="Zou P."/>
            <person name="Liu Y."/>
            <person name="Dai S."/>
            <person name="Zhou R."/>
        </authorList>
    </citation>
    <scope>NUCLEOTIDE SEQUENCE [LARGE SCALE GENOMIC DNA]</scope>
</reference>
<dbReference type="EMBL" id="CM042890">
    <property type="protein sequence ID" value="KAI4312244.1"/>
    <property type="molecule type" value="Genomic_DNA"/>
</dbReference>
<organism evidence="1 2">
    <name type="scientific">Melastoma candidum</name>
    <dbReference type="NCBI Taxonomy" id="119954"/>
    <lineage>
        <taxon>Eukaryota</taxon>
        <taxon>Viridiplantae</taxon>
        <taxon>Streptophyta</taxon>
        <taxon>Embryophyta</taxon>
        <taxon>Tracheophyta</taxon>
        <taxon>Spermatophyta</taxon>
        <taxon>Magnoliopsida</taxon>
        <taxon>eudicotyledons</taxon>
        <taxon>Gunneridae</taxon>
        <taxon>Pentapetalae</taxon>
        <taxon>rosids</taxon>
        <taxon>malvids</taxon>
        <taxon>Myrtales</taxon>
        <taxon>Melastomataceae</taxon>
        <taxon>Melastomatoideae</taxon>
        <taxon>Melastomateae</taxon>
        <taxon>Melastoma</taxon>
    </lineage>
</organism>
<proteinExistence type="predicted"/>
<name>A0ACB9LNJ0_9MYRT</name>
<evidence type="ECO:0000313" key="2">
    <source>
        <dbReference type="Proteomes" id="UP001057402"/>
    </source>
</evidence>
<sequence>MAPTHVNFPSSMMGMEGHDRSLSLGCPPGKYQLKFDAEATCYLVKGKVKVYPKGPSSSRAVEFVAGDLVTFP</sequence>